<dbReference type="PANTHER" id="PTHR43394:SF1">
    <property type="entry name" value="ATP-BINDING CASSETTE SUB-FAMILY B MEMBER 10, MITOCHONDRIAL"/>
    <property type="match status" value="1"/>
</dbReference>
<dbReference type="InterPro" id="IPR017871">
    <property type="entry name" value="ABC_transporter-like_CS"/>
</dbReference>
<dbReference type="PANTHER" id="PTHR43394">
    <property type="entry name" value="ATP-DEPENDENT PERMEASE MDL1, MITOCHONDRIAL"/>
    <property type="match status" value="1"/>
</dbReference>
<dbReference type="InterPro" id="IPR039421">
    <property type="entry name" value="Type_1_exporter"/>
</dbReference>
<protein>
    <submittedName>
        <fullName evidence="10">ABC transporter ATP-binding protein</fullName>
    </submittedName>
</protein>
<sequence length="572" mass="64606">MIKRFLSYYVPHKKLFTLDFSSAVFVALLELAFPLAVQWFIDSLLPSGNWSMIVSVSAGLLALYIMSTLLQFVVNYWGHMLGINIETDMRQHLFTHVQRQSFRFFDNTKTGHIMSRVTNDLMDIGELAHHGPEDVFIAFMTFIGAFWIMLTINVQLALVTIIVVPFLIWLIAFCNIRMNKAWKNMYRDIAEVNGQVEDSVSGVRVVQSFTNEEYEISRFTKNNKRFRLSKLAAYKTMSFSSSGIYMMTRLFILIVLVYGAWLSFSGKLSYGELVGFVLYVNVLFKPIDKISALLELYPKGMAGFKRFTELIDTYPEVVNREDAVEVASLRGDIAFNNVEFSYDDSKTILKGIDLDIRAGETVAFVGPSGAGKTTICSLIPRFYDVNDGSISIDGIDIRDMTKESLRSQIGIVQQDVFLFTGTLRENIAYGKLHATEEEIRDAAKRAHLEDFINSLPYGYETQIGERGLKLSGGQKQRIAIARMFLKNPPILILDEATSALDTETELIIQNALTELAKDRTTLVIAHRLATIRNADRIVVVTEDGIAEQGGHDELIERGGIFANLHSVQYQRT</sequence>
<organism evidence="10 11">
    <name type="scientific">Cytobacillus spartinae</name>
    <dbReference type="NCBI Taxonomy" id="3299023"/>
    <lineage>
        <taxon>Bacteria</taxon>
        <taxon>Bacillati</taxon>
        <taxon>Bacillota</taxon>
        <taxon>Bacilli</taxon>
        <taxon>Bacillales</taxon>
        <taxon>Bacillaceae</taxon>
        <taxon>Cytobacillus</taxon>
    </lineage>
</organism>
<dbReference type="GO" id="GO:0005524">
    <property type="term" value="F:ATP binding"/>
    <property type="evidence" value="ECO:0007669"/>
    <property type="project" value="UniProtKB-KW"/>
</dbReference>
<dbReference type="CDD" id="cd03251">
    <property type="entry name" value="ABCC_MsbA"/>
    <property type="match status" value="1"/>
</dbReference>
<keyword evidence="4 10" id="KW-0067">ATP-binding</keyword>
<keyword evidence="3" id="KW-0547">Nucleotide-binding</keyword>
<comment type="subcellular location">
    <subcellularLocation>
        <location evidence="1">Cell membrane</location>
        <topology evidence="1">Multi-pass membrane protein</topology>
    </subcellularLocation>
</comment>
<dbReference type="PROSITE" id="PS50893">
    <property type="entry name" value="ABC_TRANSPORTER_2"/>
    <property type="match status" value="1"/>
</dbReference>
<feature type="transmembrane region" description="Helical" evidence="7">
    <location>
        <begin position="158"/>
        <end position="176"/>
    </location>
</feature>
<evidence type="ECO:0000313" key="10">
    <source>
        <dbReference type="EMBL" id="MFE8702749.1"/>
    </source>
</evidence>
<dbReference type="InterPro" id="IPR011527">
    <property type="entry name" value="ABC1_TM_dom"/>
</dbReference>
<evidence type="ECO:0000259" key="8">
    <source>
        <dbReference type="PROSITE" id="PS50893"/>
    </source>
</evidence>
<gene>
    <name evidence="10" type="ORF">ACFYKX_19280</name>
</gene>
<dbReference type="PROSITE" id="PS50929">
    <property type="entry name" value="ABC_TM1F"/>
    <property type="match status" value="1"/>
</dbReference>
<evidence type="ECO:0000259" key="9">
    <source>
        <dbReference type="PROSITE" id="PS50929"/>
    </source>
</evidence>
<evidence type="ECO:0000313" key="11">
    <source>
        <dbReference type="Proteomes" id="UP001601059"/>
    </source>
</evidence>
<feature type="transmembrane region" description="Helical" evidence="7">
    <location>
        <begin position="53"/>
        <end position="74"/>
    </location>
</feature>
<dbReference type="EMBL" id="JBIACK010000011">
    <property type="protein sequence ID" value="MFE8702749.1"/>
    <property type="molecule type" value="Genomic_DNA"/>
</dbReference>
<comment type="caution">
    <text evidence="10">The sequence shown here is derived from an EMBL/GenBank/DDBJ whole genome shotgun (WGS) entry which is preliminary data.</text>
</comment>
<dbReference type="Gene3D" id="1.20.1560.10">
    <property type="entry name" value="ABC transporter type 1, transmembrane domain"/>
    <property type="match status" value="1"/>
</dbReference>
<evidence type="ECO:0000256" key="5">
    <source>
        <dbReference type="ARBA" id="ARBA00022989"/>
    </source>
</evidence>
<dbReference type="SMART" id="SM00382">
    <property type="entry name" value="AAA"/>
    <property type="match status" value="1"/>
</dbReference>
<feature type="transmembrane region" description="Helical" evidence="7">
    <location>
        <begin position="135"/>
        <end position="152"/>
    </location>
</feature>
<dbReference type="Pfam" id="PF00664">
    <property type="entry name" value="ABC_membrane"/>
    <property type="match status" value="1"/>
</dbReference>
<evidence type="ECO:0000256" key="1">
    <source>
        <dbReference type="ARBA" id="ARBA00004651"/>
    </source>
</evidence>
<reference evidence="10 11" key="1">
    <citation type="submission" date="2024-08" db="EMBL/GenBank/DDBJ databases">
        <title>Two novel Cytobacillus novel species.</title>
        <authorList>
            <person name="Liu G."/>
        </authorList>
    </citation>
    <scope>NUCLEOTIDE SEQUENCE [LARGE SCALE GENOMIC DNA]</scope>
    <source>
        <strain evidence="10 11">FJAT-54145</strain>
    </source>
</reference>
<evidence type="ECO:0000256" key="3">
    <source>
        <dbReference type="ARBA" id="ARBA00022741"/>
    </source>
</evidence>
<keyword evidence="6 7" id="KW-0472">Membrane</keyword>
<dbReference type="InterPro" id="IPR003439">
    <property type="entry name" value="ABC_transporter-like_ATP-bd"/>
</dbReference>
<dbReference type="InterPro" id="IPR027417">
    <property type="entry name" value="P-loop_NTPase"/>
</dbReference>
<dbReference type="PROSITE" id="PS00211">
    <property type="entry name" value="ABC_TRANSPORTER_1"/>
    <property type="match status" value="1"/>
</dbReference>
<proteinExistence type="predicted"/>
<feature type="domain" description="ABC transmembrane type-1" evidence="9">
    <location>
        <begin position="22"/>
        <end position="299"/>
    </location>
</feature>
<dbReference type="RefSeq" id="WP_389362709.1">
    <property type="nucleotide sequence ID" value="NZ_JBIACK010000011.1"/>
</dbReference>
<dbReference type="InterPro" id="IPR003593">
    <property type="entry name" value="AAA+_ATPase"/>
</dbReference>
<dbReference type="Proteomes" id="UP001601059">
    <property type="component" value="Unassembled WGS sequence"/>
</dbReference>
<evidence type="ECO:0000256" key="6">
    <source>
        <dbReference type="ARBA" id="ARBA00023136"/>
    </source>
</evidence>
<feature type="domain" description="ABC transporter" evidence="8">
    <location>
        <begin position="333"/>
        <end position="567"/>
    </location>
</feature>
<evidence type="ECO:0000256" key="7">
    <source>
        <dbReference type="SAM" id="Phobius"/>
    </source>
</evidence>
<dbReference type="Pfam" id="PF00005">
    <property type="entry name" value="ABC_tran"/>
    <property type="match status" value="1"/>
</dbReference>
<dbReference type="Gene3D" id="3.40.50.300">
    <property type="entry name" value="P-loop containing nucleotide triphosphate hydrolases"/>
    <property type="match status" value="1"/>
</dbReference>
<name>A0ABW6KEU2_9BACI</name>
<evidence type="ECO:0000256" key="4">
    <source>
        <dbReference type="ARBA" id="ARBA00022840"/>
    </source>
</evidence>
<keyword evidence="2 7" id="KW-0812">Transmembrane</keyword>
<keyword evidence="5 7" id="KW-1133">Transmembrane helix</keyword>
<dbReference type="SUPFAM" id="SSF90123">
    <property type="entry name" value="ABC transporter transmembrane region"/>
    <property type="match status" value="1"/>
</dbReference>
<feature type="transmembrane region" description="Helical" evidence="7">
    <location>
        <begin position="244"/>
        <end position="262"/>
    </location>
</feature>
<dbReference type="CDD" id="cd18549">
    <property type="entry name" value="ABC_6TM_YwjA_like"/>
    <property type="match status" value="1"/>
</dbReference>
<keyword evidence="11" id="KW-1185">Reference proteome</keyword>
<feature type="transmembrane region" description="Helical" evidence="7">
    <location>
        <begin position="20"/>
        <end position="41"/>
    </location>
</feature>
<accession>A0ABW6KEU2</accession>
<dbReference type="SUPFAM" id="SSF52540">
    <property type="entry name" value="P-loop containing nucleoside triphosphate hydrolases"/>
    <property type="match status" value="1"/>
</dbReference>
<evidence type="ECO:0000256" key="2">
    <source>
        <dbReference type="ARBA" id="ARBA00022692"/>
    </source>
</evidence>
<dbReference type="InterPro" id="IPR036640">
    <property type="entry name" value="ABC1_TM_sf"/>
</dbReference>